<dbReference type="InterPro" id="IPR008949">
    <property type="entry name" value="Isoprenoid_synthase_dom_sf"/>
</dbReference>
<comment type="similarity">
    <text evidence="1">Belongs to the terpene synthase family.</text>
</comment>
<gene>
    <name evidence="2" type="ORF">JY572_00075</name>
</gene>
<organism evidence="2 3">
    <name type="scientific">Myxococcus landrumensis</name>
    <dbReference type="NCBI Taxonomy" id="2813577"/>
    <lineage>
        <taxon>Bacteria</taxon>
        <taxon>Pseudomonadati</taxon>
        <taxon>Myxococcota</taxon>
        <taxon>Myxococcia</taxon>
        <taxon>Myxococcales</taxon>
        <taxon>Cystobacterineae</taxon>
        <taxon>Myxococcaceae</taxon>
        <taxon>Myxococcus</taxon>
    </lineage>
</organism>
<dbReference type="SFLD" id="SFLDG01020">
    <property type="entry name" value="Terpene_Cyclase_Like_2"/>
    <property type="match status" value="1"/>
</dbReference>
<dbReference type="EC" id="4.2.3.-" evidence="1"/>
<keyword evidence="1" id="KW-0460">Magnesium</keyword>
<keyword evidence="1" id="KW-0456">Lyase</keyword>
<dbReference type="Proteomes" id="UP000663090">
    <property type="component" value="Chromosome"/>
</dbReference>
<protein>
    <recommendedName>
        <fullName evidence="1">Terpene synthase</fullName>
        <ecNumber evidence="1">4.2.3.-</ecNumber>
    </recommendedName>
</protein>
<sequence length="339" mass="37812">MPRAVNFALPFESACNPDRDAARLRNLTWARRLGLVTNAVDERRYLSWDIADLTARWLPHAAGPELDLGIDAIVVGTLIDEQFDGARELPPDQVSESCDRLLEVLRSGAGYAPSSVLAAALADVWERTCRGASLEWARRAALHWQWFIEAFPKEARWRQGSAHLARDNYLALRRESGLVSMMVDLIEKANGFETTERARQLPNVQRLLILAVDVIDTMNDVCSVDKEVSRGDVHNLVLVLQAEQGLSRAAAMAEAYDCMKRWCDEYVRVAAQLAEDCAQQGLSGVETDAVLRLARGIEAAIGGHPDWYQGTGRYDTRIPLGEAAYTEDLMRPLVREPRV</sequence>
<dbReference type="Pfam" id="PF19086">
    <property type="entry name" value="Terpene_syn_C_2"/>
    <property type="match status" value="1"/>
</dbReference>
<accession>A0ABX7N7T3</accession>
<dbReference type="SUPFAM" id="SSF48576">
    <property type="entry name" value="Terpenoid synthases"/>
    <property type="match status" value="1"/>
</dbReference>
<evidence type="ECO:0000313" key="3">
    <source>
        <dbReference type="Proteomes" id="UP000663090"/>
    </source>
</evidence>
<dbReference type="EMBL" id="CP071091">
    <property type="protein sequence ID" value="QSQ14533.1"/>
    <property type="molecule type" value="Genomic_DNA"/>
</dbReference>
<dbReference type="RefSeq" id="WP_206716307.1">
    <property type="nucleotide sequence ID" value="NZ_CP071091.1"/>
</dbReference>
<keyword evidence="3" id="KW-1185">Reference proteome</keyword>
<name>A0ABX7N7T3_9BACT</name>
<dbReference type="PANTHER" id="PTHR35201:SF4">
    <property type="entry name" value="BETA-PINACENE SYNTHASE-RELATED"/>
    <property type="match status" value="1"/>
</dbReference>
<keyword evidence="1" id="KW-0479">Metal-binding</keyword>
<comment type="cofactor">
    <cofactor evidence="1">
        <name>Mg(2+)</name>
        <dbReference type="ChEBI" id="CHEBI:18420"/>
    </cofactor>
</comment>
<dbReference type="InterPro" id="IPR034686">
    <property type="entry name" value="Terpene_cyclase-like_2"/>
</dbReference>
<dbReference type="Gene3D" id="1.10.600.10">
    <property type="entry name" value="Farnesyl Diphosphate Synthase"/>
    <property type="match status" value="1"/>
</dbReference>
<proteinExistence type="inferred from homology"/>
<reference evidence="2 3" key="1">
    <citation type="submission" date="2021-02" db="EMBL/GenBank/DDBJ databases">
        <title>De Novo genome assembly of isolated myxobacteria.</title>
        <authorList>
            <person name="Stevens D.C."/>
        </authorList>
    </citation>
    <scope>NUCLEOTIDE SEQUENCE [LARGE SCALE GENOMIC DNA]</scope>
    <source>
        <strain evidence="2 3">SCHIC003</strain>
    </source>
</reference>
<evidence type="ECO:0000313" key="2">
    <source>
        <dbReference type="EMBL" id="QSQ14533.1"/>
    </source>
</evidence>
<evidence type="ECO:0000256" key="1">
    <source>
        <dbReference type="RuleBase" id="RU366034"/>
    </source>
</evidence>
<dbReference type="SFLD" id="SFLDS00005">
    <property type="entry name" value="Isoprenoid_Synthase_Type_I"/>
    <property type="match status" value="1"/>
</dbReference>
<dbReference type="PANTHER" id="PTHR35201">
    <property type="entry name" value="TERPENE SYNTHASE"/>
    <property type="match status" value="1"/>
</dbReference>